<evidence type="ECO:0000313" key="11">
    <source>
        <dbReference type="EMBL" id="MBB3113480.1"/>
    </source>
</evidence>
<feature type="domain" description="Peptidase S11 D-alanyl-D-alanine carboxypeptidase A N-terminal" evidence="10">
    <location>
        <begin position="54"/>
        <end position="291"/>
    </location>
</feature>
<keyword evidence="3 11" id="KW-0378">Hydrolase</keyword>
<evidence type="ECO:0000256" key="8">
    <source>
        <dbReference type="PIRSR" id="PIRSR618044-2"/>
    </source>
</evidence>
<feature type="active site" description="Proton acceptor" evidence="7">
    <location>
        <position position="87"/>
    </location>
</feature>
<evidence type="ECO:0000256" key="1">
    <source>
        <dbReference type="ARBA" id="ARBA00007164"/>
    </source>
</evidence>
<dbReference type="Proteomes" id="UP000570361">
    <property type="component" value="Unassembled WGS sequence"/>
</dbReference>
<protein>
    <submittedName>
        <fullName evidence="11">D-alanyl-D-alanine carboxypeptidase (Penicillin-binding protein 5/6)</fullName>
        <ecNumber evidence="11">3.4.16.4</ecNumber>
    </submittedName>
</protein>
<evidence type="ECO:0000256" key="5">
    <source>
        <dbReference type="ARBA" id="ARBA00022984"/>
    </source>
</evidence>
<evidence type="ECO:0000256" key="3">
    <source>
        <dbReference type="ARBA" id="ARBA00022801"/>
    </source>
</evidence>
<keyword evidence="5" id="KW-0573">Peptidoglycan synthesis</keyword>
<dbReference type="GO" id="GO:0006508">
    <property type="term" value="P:proteolysis"/>
    <property type="evidence" value="ECO:0007669"/>
    <property type="project" value="InterPro"/>
</dbReference>
<comment type="similarity">
    <text evidence="1 9">Belongs to the peptidase S11 family.</text>
</comment>
<keyword evidence="12" id="KW-1185">Reference proteome</keyword>
<evidence type="ECO:0000256" key="7">
    <source>
        <dbReference type="PIRSR" id="PIRSR618044-1"/>
    </source>
</evidence>
<sequence>MATSLQWKKPILLAVCGALAFGMMSRWDTIQAQAPQVIAKLTDAVGISSSSIGSLEGEAAVLMNEQTGEVLYGKNEHERLYPASTTKLLTALIALEQADPDAWITVGEEARLRTAGESSAGLQEGDKLQLRDLIAAMLLPSGNDAARTVARYIAQQEEGRGLTPEESIEVFAQLMNERAKALGATESHFVNPHGLHDPNHYTTASDLALIARKARQNLLLCQLVGESEYMASDSGVEQTFVNRNKLLQPGSGYYFDGANGMKTGYTSEAGYCLVASAKRSGTGYIAIVLKSSSEGVWLDAAKLLDYGFKRSHLAR</sequence>
<proteinExistence type="inferred from homology"/>
<evidence type="ECO:0000256" key="4">
    <source>
        <dbReference type="ARBA" id="ARBA00022960"/>
    </source>
</evidence>
<keyword evidence="11" id="KW-0645">Protease</keyword>
<dbReference type="SUPFAM" id="SSF56601">
    <property type="entry name" value="beta-lactamase/transpeptidase-like"/>
    <property type="match status" value="1"/>
</dbReference>
<dbReference type="EMBL" id="JACHXK010000019">
    <property type="protein sequence ID" value="MBB3113480.1"/>
    <property type="molecule type" value="Genomic_DNA"/>
</dbReference>
<keyword evidence="4" id="KW-0133">Cell shape</keyword>
<evidence type="ECO:0000313" key="12">
    <source>
        <dbReference type="Proteomes" id="UP000570361"/>
    </source>
</evidence>
<evidence type="ECO:0000259" key="10">
    <source>
        <dbReference type="Pfam" id="PF00768"/>
    </source>
</evidence>
<dbReference type="AlphaFoldDB" id="A0A7W5B2Y7"/>
<feature type="binding site" evidence="8">
    <location>
        <position position="262"/>
    </location>
    <ligand>
        <name>substrate</name>
    </ligand>
</feature>
<dbReference type="GO" id="GO:0009252">
    <property type="term" value="P:peptidoglycan biosynthetic process"/>
    <property type="evidence" value="ECO:0007669"/>
    <property type="project" value="UniProtKB-KW"/>
</dbReference>
<keyword evidence="11" id="KW-0121">Carboxypeptidase</keyword>
<gene>
    <name evidence="11" type="ORF">FHS18_005592</name>
</gene>
<dbReference type="RefSeq" id="WP_183603558.1">
    <property type="nucleotide sequence ID" value="NZ_JACHXK010000019.1"/>
</dbReference>
<name>A0A7W5B2Y7_9BACL</name>
<dbReference type="GO" id="GO:0008360">
    <property type="term" value="P:regulation of cell shape"/>
    <property type="evidence" value="ECO:0007669"/>
    <property type="project" value="UniProtKB-KW"/>
</dbReference>
<dbReference type="EC" id="3.4.16.4" evidence="11"/>
<evidence type="ECO:0000256" key="6">
    <source>
        <dbReference type="ARBA" id="ARBA00023316"/>
    </source>
</evidence>
<keyword evidence="6" id="KW-0961">Cell wall biogenesis/degradation</keyword>
<dbReference type="Pfam" id="PF00768">
    <property type="entry name" value="Peptidase_S11"/>
    <property type="match status" value="1"/>
</dbReference>
<dbReference type="GO" id="GO:0071555">
    <property type="term" value="P:cell wall organization"/>
    <property type="evidence" value="ECO:0007669"/>
    <property type="project" value="UniProtKB-KW"/>
</dbReference>
<feature type="active site" evidence="7">
    <location>
        <position position="141"/>
    </location>
</feature>
<evidence type="ECO:0000256" key="9">
    <source>
        <dbReference type="RuleBase" id="RU004016"/>
    </source>
</evidence>
<dbReference type="PRINTS" id="PR00725">
    <property type="entry name" value="DADACBPTASE1"/>
</dbReference>
<keyword evidence="2" id="KW-0732">Signal</keyword>
<dbReference type="Gene3D" id="3.40.710.10">
    <property type="entry name" value="DD-peptidase/beta-lactamase superfamily"/>
    <property type="match status" value="1"/>
</dbReference>
<dbReference type="InterPro" id="IPR001967">
    <property type="entry name" value="Peptidase_S11_N"/>
</dbReference>
<dbReference type="InterPro" id="IPR018044">
    <property type="entry name" value="Peptidase_S11"/>
</dbReference>
<comment type="caution">
    <text evidence="11">The sequence shown here is derived from an EMBL/GenBank/DDBJ whole genome shotgun (WGS) entry which is preliminary data.</text>
</comment>
<dbReference type="PANTHER" id="PTHR21581:SF6">
    <property type="entry name" value="TRAFFICKING PROTEIN PARTICLE COMPLEX SUBUNIT 12"/>
    <property type="match status" value="1"/>
</dbReference>
<reference evidence="11 12" key="1">
    <citation type="submission" date="2020-08" db="EMBL/GenBank/DDBJ databases">
        <title>Genomic Encyclopedia of Type Strains, Phase III (KMG-III): the genomes of soil and plant-associated and newly described type strains.</title>
        <authorList>
            <person name="Whitman W."/>
        </authorList>
    </citation>
    <scope>NUCLEOTIDE SEQUENCE [LARGE SCALE GENOMIC DNA]</scope>
    <source>
        <strain evidence="11 12">CECT 5862</strain>
    </source>
</reference>
<dbReference type="PANTHER" id="PTHR21581">
    <property type="entry name" value="D-ALANYL-D-ALANINE CARBOXYPEPTIDASE"/>
    <property type="match status" value="1"/>
</dbReference>
<organism evidence="11 12">
    <name type="scientific">Paenibacillus phyllosphaerae</name>
    <dbReference type="NCBI Taxonomy" id="274593"/>
    <lineage>
        <taxon>Bacteria</taxon>
        <taxon>Bacillati</taxon>
        <taxon>Bacillota</taxon>
        <taxon>Bacilli</taxon>
        <taxon>Bacillales</taxon>
        <taxon>Paenibacillaceae</taxon>
        <taxon>Paenibacillus</taxon>
    </lineage>
</organism>
<evidence type="ECO:0000256" key="2">
    <source>
        <dbReference type="ARBA" id="ARBA00022729"/>
    </source>
</evidence>
<feature type="active site" description="Acyl-ester intermediate" evidence="7">
    <location>
        <position position="84"/>
    </location>
</feature>
<dbReference type="InterPro" id="IPR012338">
    <property type="entry name" value="Beta-lactam/transpept-like"/>
</dbReference>
<accession>A0A7W5B2Y7</accession>
<dbReference type="GO" id="GO:0009002">
    <property type="term" value="F:serine-type D-Ala-D-Ala carboxypeptidase activity"/>
    <property type="evidence" value="ECO:0007669"/>
    <property type="project" value="UniProtKB-EC"/>
</dbReference>